<dbReference type="Gene3D" id="1.50.10.10">
    <property type="match status" value="2"/>
</dbReference>
<dbReference type="GO" id="GO:0005509">
    <property type="term" value="F:calcium ion binding"/>
    <property type="evidence" value="ECO:0007669"/>
    <property type="project" value="InterPro"/>
</dbReference>
<feature type="active site" evidence="10">
    <location>
        <position position="302"/>
    </location>
</feature>
<evidence type="ECO:0000256" key="10">
    <source>
        <dbReference type="PIRSR" id="PIRSR601382-1"/>
    </source>
</evidence>
<comment type="pathway">
    <text evidence="2">Protein modification; protein glycosylation.</text>
</comment>
<evidence type="ECO:0000256" key="11">
    <source>
        <dbReference type="PIRSR" id="PIRSR601382-2"/>
    </source>
</evidence>
<dbReference type="OrthoDB" id="8118055at2759"/>
<accession>A0A2T2N0Y3</accession>
<comment type="cofactor">
    <cofactor evidence="1 11">
        <name>Ca(2+)</name>
        <dbReference type="ChEBI" id="CHEBI:29108"/>
    </cofactor>
</comment>
<protein>
    <recommendedName>
        <fullName evidence="13">alpha-1,2-Mannosidase</fullName>
        <ecNumber evidence="13">3.2.1.-</ecNumber>
    </recommendedName>
</protein>
<dbReference type="InterPro" id="IPR036026">
    <property type="entry name" value="Seven-hairpin_glycosidases"/>
</dbReference>
<evidence type="ECO:0000256" key="4">
    <source>
        <dbReference type="ARBA" id="ARBA00022723"/>
    </source>
</evidence>
<evidence type="ECO:0000256" key="8">
    <source>
        <dbReference type="ARBA" id="ARBA00047669"/>
    </source>
</evidence>
<gene>
    <name evidence="14" type="ORF">BS50DRAFT_659151</name>
</gene>
<comment type="catalytic activity">
    <reaction evidence="8">
        <text>N(4)-(alpha-D-Man-(1-&gt;2)-alpha-D-Man-(1-&gt;2)-alpha-D-Man-(1-&gt;3)-[alpha-D-Man-(1-&gt;3)-[alpha-D-Man-(1-&gt;2)-alpha-D-Man-(1-&gt;6)]-alpha-D-Man-(1-&gt;6)]-beta-D-Man-(1-&gt;4)-beta-D-GlcNAc-(1-&gt;4)-beta-D-GlcNAc)-L-asparaginyl-[protein] (N-glucan mannose isomer 8A1,2,3B1,3) + 3 H2O = N(4)-(alpha-D-Man-(1-&gt;3)-[alpha-D-Man-(1-&gt;3)-[alpha-D-Man-(1-&gt;6)]-alpha-D-Man-(1-&gt;6)]-beta-D-Man-(1-&gt;4)-beta-D-GlcNAc-(1-&gt;4)-beta-D-GlcNAc)-L-asparaginyl-[protein] (N-glucan mannose isomer 5A1,2) + 3 beta-D-mannose</text>
        <dbReference type="Rhea" id="RHEA:56028"/>
        <dbReference type="Rhea" id="RHEA-COMP:14358"/>
        <dbReference type="Rhea" id="RHEA-COMP:14367"/>
        <dbReference type="ChEBI" id="CHEBI:15377"/>
        <dbReference type="ChEBI" id="CHEBI:28563"/>
        <dbReference type="ChEBI" id="CHEBI:59087"/>
        <dbReference type="ChEBI" id="CHEBI:60628"/>
        <dbReference type="EC" id="3.2.1.113"/>
    </reaction>
</comment>
<reference evidence="14 15" key="1">
    <citation type="journal article" date="2018" name="Front. Microbiol.">
        <title>Genome-Wide Analysis of Corynespora cassiicola Leaf Fall Disease Putative Effectors.</title>
        <authorList>
            <person name="Lopez D."/>
            <person name="Ribeiro S."/>
            <person name="Label P."/>
            <person name="Fumanal B."/>
            <person name="Venisse J.S."/>
            <person name="Kohler A."/>
            <person name="de Oliveira R.R."/>
            <person name="Labutti K."/>
            <person name="Lipzen A."/>
            <person name="Lail K."/>
            <person name="Bauer D."/>
            <person name="Ohm R.A."/>
            <person name="Barry K.W."/>
            <person name="Spatafora J."/>
            <person name="Grigoriev I.V."/>
            <person name="Martin F.M."/>
            <person name="Pujade-Renaud V."/>
        </authorList>
    </citation>
    <scope>NUCLEOTIDE SEQUENCE [LARGE SCALE GENOMIC DNA]</scope>
    <source>
        <strain evidence="14 15">Philippines</strain>
    </source>
</reference>
<sequence>MGERVGAEVLYPCTAHQLQYYINTAGVIKSPHPLVCALSKSSSLDSSGASTDRILKNGAAPISSEEAGFGGQTHWYARRQEVKEAFVASWNAYSKYAWGNGRFHPVSKAGSQMSPKGLGWIIVDSLDTLMIMNLTEQLIDCRKWLHRNLDYDQDQDINTFETTIRILGGLLSAHYLSSTVPGASSRRDRVYLDKAIDLADRLLGVYDTRTGIPYASLHLANRKGIRSHADEGSSSTAEATTLQLEMKYLSNITGNEIYWRKAEKVMEAIESAGAVGGPVPIFVDPHSGRYTSREVRLGSRGDSYYELPRGLGGQLSPKMDHLACFLPGVIALDITGGLTKAEYKQLHNWTREQTQQMRLARELTKTCWSMYKVTATGLAPEIVWFRTSENQLQPRMHKSPHVGSSSNPRSLWMKDVEVRPLDAHNLQRPETVESLFVMWRWGWEIFKAFQQYTTIPLGEGHSSLDNVNAVPPPRTDNMESFWLTETLKYLYLRFSPDDVLPLCEVVFNTEAHVFPRIELGKFATGWKRKHSRKLN</sequence>
<evidence type="ECO:0000256" key="5">
    <source>
        <dbReference type="ARBA" id="ARBA00022801"/>
    </source>
</evidence>
<dbReference type="PANTHER" id="PTHR11742">
    <property type="entry name" value="MANNOSYL-OLIGOSACCHARIDE ALPHA-1,2-MANNOSIDASE-RELATED"/>
    <property type="match status" value="1"/>
</dbReference>
<dbReference type="GO" id="GO:0005975">
    <property type="term" value="P:carbohydrate metabolic process"/>
    <property type="evidence" value="ECO:0007669"/>
    <property type="project" value="InterPro"/>
</dbReference>
<dbReference type="GO" id="GO:0004571">
    <property type="term" value="F:mannosyl-oligosaccharide 1,2-alpha-mannosidase activity"/>
    <property type="evidence" value="ECO:0007669"/>
    <property type="project" value="UniProtKB-EC"/>
</dbReference>
<feature type="binding site" evidence="11">
    <location>
        <position position="509"/>
    </location>
    <ligand>
        <name>Ca(2+)</name>
        <dbReference type="ChEBI" id="CHEBI:29108"/>
    </ligand>
</feature>
<dbReference type="Pfam" id="PF01532">
    <property type="entry name" value="Glyco_hydro_47"/>
    <property type="match status" value="2"/>
</dbReference>
<dbReference type="GO" id="GO:0036503">
    <property type="term" value="P:ERAD pathway"/>
    <property type="evidence" value="ECO:0007669"/>
    <property type="project" value="UniProtKB-ARBA"/>
</dbReference>
<comment type="similarity">
    <text evidence="3 13">Belongs to the glycosyl hydrolase 47 family.</text>
</comment>
<dbReference type="PRINTS" id="PR00747">
    <property type="entry name" value="GLYHDRLASE47"/>
</dbReference>
<dbReference type="Proteomes" id="UP000240883">
    <property type="component" value="Unassembled WGS sequence"/>
</dbReference>
<feature type="active site" description="Proton donor" evidence="10">
    <location>
        <position position="161"/>
    </location>
</feature>
<comment type="catalytic activity">
    <reaction evidence="9">
        <text>N(4)-(alpha-D-Man-(1-&gt;2)-alpha-D-Man-(1-&gt;2)-alpha-D-Man-(1-&gt;3)-[alpha-D-Man-(1-&gt;2)-alpha-D-Man-(1-&gt;3)-[alpha-D-Man-(1-&gt;2)-alpha-D-Man-(1-&gt;6)]-alpha-D-Man-(1-&gt;6)]-beta-D-Man-(1-&gt;4)-beta-D-GlcNAc-(1-&gt;4)-beta-D-GlcNAc)-L-asparaginyl-[protein] (N-glucan mannose isomer 9A1,2,3B1,2,3) + 4 H2O = N(4)-(alpha-D-Man-(1-&gt;3)-[alpha-D-Man-(1-&gt;3)-[alpha-D-Man-(1-&gt;6)]-alpha-D-Man-(1-&gt;6)]-beta-D-Man-(1-&gt;4)-beta-D-GlcNAc-(1-&gt;4)-beta-D-GlcNAc)-L-asparaginyl-[protein] (N-glucan mannose isomer 5A1,2) + 4 beta-D-mannose</text>
        <dbReference type="Rhea" id="RHEA:56008"/>
        <dbReference type="Rhea" id="RHEA-COMP:14356"/>
        <dbReference type="Rhea" id="RHEA-COMP:14367"/>
        <dbReference type="ChEBI" id="CHEBI:15377"/>
        <dbReference type="ChEBI" id="CHEBI:28563"/>
        <dbReference type="ChEBI" id="CHEBI:59087"/>
        <dbReference type="ChEBI" id="CHEBI:139493"/>
        <dbReference type="EC" id="3.2.1.113"/>
    </reaction>
</comment>
<dbReference type="GO" id="GO:0005783">
    <property type="term" value="C:endoplasmic reticulum"/>
    <property type="evidence" value="ECO:0007669"/>
    <property type="project" value="TreeGrafter"/>
</dbReference>
<dbReference type="InterPro" id="IPR050749">
    <property type="entry name" value="Glycosyl_Hydrolase_47"/>
</dbReference>
<evidence type="ECO:0000256" key="1">
    <source>
        <dbReference type="ARBA" id="ARBA00001913"/>
    </source>
</evidence>
<keyword evidence="13 14" id="KW-0326">Glycosidase</keyword>
<feature type="active site" description="Proton donor" evidence="10">
    <location>
        <position position="381"/>
    </location>
</feature>
<dbReference type="UniPathway" id="UPA00378"/>
<evidence type="ECO:0000256" key="12">
    <source>
        <dbReference type="PIRSR" id="PIRSR601382-3"/>
    </source>
</evidence>
<proteinExistence type="inferred from homology"/>
<feature type="disulfide bond" evidence="12">
    <location>
        <begin position="324"/>
        <end position="367"/>
    </location>
</feature>
<keyword evidence="4 11" id="KW-0479">Metal-binding</keyword>
<dbReference type="EC" id="3.2.1.-" evidence="13"/>
<dbReference type="GO" id="GO:0016020">
    <property type="term" value="C:membrane"/>
    <property type="evidence" value="ECO:0007669"/>
    <property type="project" value="InterPro"/>
</dbReference>
<keyword evidence="7 12" id="KW-1015">Disulfide bond</keyword>
<evidence type="ECO:0000313" key="14">
    <source>
        <dbReference type="EMBL" id="PSN59093.1"/>
    </source>
</evidence>
<evidence type="ECO:0000313" key="15">
    <source>
        <dbReference type="Proteomes" id="UP000240883"/>
    </source>
</evidence>
<evidence type="ECO:0000256" key="9">
    <source>
        <dbReference type="ARBA" id="ARBA00048605"/>
    </source>
</evidence>
<dbReference type="InterPro" id="IPR001382">
    <property type="entry name" value="Glyco_hydro_47"/>
</dbReference>
<dbReference type="SUPFAM" id="SSF48225">
    <property type="entry name" value="Seven-hairpin glycosidases"/>
    <property type="match status" value="1"/>
</dbReference>
<dbReference type="InterPro" id="IPR012341">
    <property type="entry name" value="6hp_glycosidase-like_sf"/>
</dbReference>
<keyword evidence="6 11" id="KW-0106">Calcium</keyword>
<dbReference type="AlphaFoldDB" id="A0A2T2N0Y3"/>
<evidence type="ECO:0000256" key="6">
    <source>
        <dbReference type="ARBA" id="ARBA00022837"/>
    </source>
</evidence>
<dbReference type="PANTHER" id="PTHR11742:SF55">
    <property type="entry name" value="ENDOPLASMIC RETICULUM MANNOSYL-OLIGOSACCHARIDE 1,2-ALPHA-MANNOSIDASE"/>
    <property type="match status" value="1"/>
</dbReference>
<keyword evidence="15" id="KW-1185">Reference proteome</keyword>
<dbReference type="EMBL" id="KZ678166">
    <property type="protein sequence ID" value="PSN59093.1"/>
    <property type="molecule type" value="Genomic_DNA"/>
</dbReference>
<keyword evidence="5 13" id="KW-0378">Hydrolase</keyword>
<evidence type="ECO:0000256" key="7">
    <source>
        <dbReference type="ARBA" id="ARBA00023157"/>
    </source>
</evidence>
<dbReference type="STRING" id="1448308.A0A2T2N0Y3"/>
<organism evidence="14 15">
    <name type="scientific">Corynespora cassiicola Philippines</name>
    <dbReference type="NCBI Taxonomy" id="1448308"/>
    <lineage>
        <taxon>Eukaryota</taxon>
        <taxon>Fungi</taxon>
        <taxon>Dikarya</taxon>
        <taxon>Ascomycota</taxon>
        <taxon>Pezizomycotina</taxon>
        <taxon>Dothideomycetes</taxon>
        <taxon>Pleosporomycetidae</taxon>
        <taxon>Pleosporales</taxon>
        <taxon>Corynesporascaceae</taxon>
        <taxon>Corynespora</taxon>
    </lineage>
</organism>
<evidence type="ECO:0000256" key="2">
    <source>
        <dbReference type="ARBA" id="ARBA00004922"/>
    </source>
</evidence>
<name>A0A2T2N0Y3_CORCC</name>
<evidence type="ECO:0000256" key="13">
    <source>
        <dbReference type="RuleBase" id="RU361193"/>
    </source>
</evidence>
<evidence type="ECO:0000256" key="3">
    <source>
        <dbReference type="ARBA" id="ARBA00007658"/>
    </source>
</evidence>
<feature type="active site" evidence="10">
    <location>
        <position position="430"/>
    </location>
</feature>